<dbReference type="KEGG" id="mrtj:KHC33_01225"/>
<dbReference type="AlphaFoldDB" id="A0A8E7EHN5"/>
<keyword evidence="4" id="KW-1185">Reference proteome</keyword>
<dbReference type="InterPro" id="IPR035914">
    <property type="entry name" value="Sperma_CUB_dom_sf"/>
</dbReference>
<evidence type="ECO:0008006" key="5">
    <source>
        <dbReference type="Google" id="ProtNLM"/>
    </source>
</evidence>
<organism evidence="3 4">
    <name type="scientific">Methanospirillum purgamenti</name>
    <dbReference type="NCBI Taxonomy" id="2834276"/>
    <lineage>
        <taxon>Archaea</taxon>
        <taxon>Methanobacteriati</taxon>
        <taxon>Methanobacteriota</taxon>
        <taxon>Stenosarchaea group</taxon>
        <taxon>Methanomicrobia</taxon>
        <taxon>Methanomicrobiales</taxon>
        <taxon>Methanospirillaceae</taxon>
        <taxon>Methanospirillum</taxon>
    </lineage>
</organism>
<keyword evidence="2" id="KW-1133">Transmembrane helix</keyword>
<dbReference type="SUPFAM" id="SSF69318">
    <property type="entry name" value="Integrin alpha N-terminal domain"/>
    <property type="match status" value="1"/>
</dbReference>
<keyword evidence="2" id="KW-0812">Transmembrane</keyword>
<dbReference type="InterPro" id="IPR028994">
    <property type="entry name" value="Integrin_alpha_N"/>
</dbReference>
<dbReference type="Proteomes" id="UP000680656">
    <property type="component" value="Chromosome"/>
</dbReference>
<keyword evidence="2" id="KW-0472">Membrane</keyword>
<dbReference type="Gene3D" id="2.40.128.340">
    <property type="match status" value="1"/>
</dbReference>
<dbReference type="RefSeq" id="WP_214419987.1">
    <property type="nucleotide sequence ID" value="NZ_CP075546.1"/>
</dbReference>
<dbReference type="GeneID" id="65095763"/>
<evidence type="ECO:0000313" key="3">
    <source>
        <dbReference type="EMBL" id="QVV89187.1"/>
    </source>
</evidence>
<protein>
    <recommendedName>
        <fullName evidence="5">CUB domain-containing protein</fullName>
    </recommendedName>
</protein>
<evidence type="ECO:0000256" key="1">
    <source>
        <dbReference type="SAM" id="MobiDB-lite"/>
    </source>
</evidence>
<reference evidence="3 4" key="1">
    <citation type="submission" date="2021-05" db="EMBL/GenBank/DDBJ databases">
        <title>A novel Methanospirillum isolate from a pyrite-forming mixed culture.</title>
        <authorList>
            <person name="Bunk B."/>
            <person name="Sproer C."/>
            <person name="Spring S."/>
            <person name="Pester M."/>
        </authorList>
    </citation>
    <scope>NUCLEOTIDE SEQUENCE [LARGE SCALE GENOMIC DNA]</scope>
    <source>
        <strain evidence="3 4">J.3.6.1-F.2.7.3</strain>
    </source>
</reference>
<dbReference type="EMBL" id="CP075546">
    <property type="protein sequence ID" value="QVV89187.1"/>
    <property type="molecule type" value="Genomic_DNA"/>
</dbReference>
<sequence>MGDIMGLSGRSVCGGSLRLNRFIFVLSILFCVFGVGLVVATGPNSAGGVMVQPVKAPISTPSEGSVPSQCVSQVLERSVMSPERGTLVQPGIVSGIISSDNVHSPDQNSPELVTNNYNDHTNTSINASNLGDISIQGTSEVSINIQSTHPYANNYDYTWSNLKGPSGTKQMRIHFTKIVLAYGDHLYLLDDEGNELQDFTYTTKENYYSEWFTGNSFQLRLKTNSNTNAYGFTSDKLDCRTSDAPETTNIAESFHDYANNYDYTWSNLNGPPGTKQMRIHFTKIVLAYGDHLYLLDNEGNELQDFTYTTKENYYSEWFTGNSFQLWLKTNSNTNAYGFTSDKLDCRTSDAPVTTNIAESFHDYANNFDYTWSGLNGPSGTKQMRIHFTKIVLAYGDHLYLLDNEGNELQDFTYTTKENYYSEWFTGNSFQLRLKTNSNTNAYGFTSDKLDCRTSDVPETTNIAESFHNYANNFEYTWLIQGDSSTTQMRIHFTKIDLAYGDHLYLLDNEGNELQDFTYTTKDNYWTEWYTGNSFQLRLKTNGDTNKYGFTVDKTDPESDPVPVSPVVTAIFPSSVISGTNPFVVTSISGLRFSTSGTVNKIRLDDAAGHFFDCTMIGTVSDGSITGTRFNLAGAAAGVYYVKVSKDNGNTWISSSTKLLTITASVSGKNIGVLRGNKWYLDNNGNGAWNGPSTDRQYTFGLSGDKPVTGNWNYDGKTKIGVFRGNKWYLDYNGNGVWNGPSTDRQYTFGLSGDKPITGDWNGDGKAKIGVFRGNKWYLDNNGNGAWNGPSTDRQYTFGLSGDTPVTGDWNGDGKTDIGVFRGNKWYLDNNGNGAWNGPSSDREYTFGLAGDKPVTGDWNGDGKTDIGVYRGNKWYLDSSGNGAWGTGDKTITFGLSGDTPVTGKWSGSSGTASIQSVDLYPITKPENTFKVPDVARPVVAVPKVEMPVKSNSAMNVITQGVVPSHSNPLVSGGKKISGNPLS</sequence>
<feature type="transmembrane region" description="Helical" evidence="2">
    <location>
        <begin position="21"/>
        <end position="40"/>
    </location>
</feature>
<name>A0A8E7EHN5_9EURY</name>
<evidence type="ECO:0000256" key="2">
    <source>
        <dbReference type="SAM" id="Phobius"/>
    </source>
</evidence>
<accession>A0A8E7EHN5</accession>
<dbReference type="Gene3D" id="2.60.120.290">
    <property type="entry name" value="Spermadhesin, CUB domain"/>
    <property type="match status" value="1"/>
</dbReference>
<gene>
    <name evidence="3" type="ORF">KHC33_01225</name>
</gene>
<dbReference type="SUPFAM" id="SSF49854">
    <property type="entry name" value="Spermadhesin, CUB domain"/>
    <property type="match status" value="1"/>
</dbReference>
<feature type="region of interest" description="Disordered" evidence="1">
    <location>
        <begin position="962"/>
        <end position="982"/>
    </location>
</feature>
<evidence type="ECO:0000313" key="4">
    <source>
        <dbReference type="Proteomes" id="UP000680656"/>
    </source>
</evidence>
<proteinExistence type="predicted"/>